<feature type="compositionally biased region" description="Polar residues" evidence="1">
    <location>
        <begin position="203"/>
        <end position="221"/>
    </location>
</feature>
<dbReference type="Proteomes" id="UP000492821">
    <property type="component" value="Unassembled WGS sequence"/>
</dbReference>
<feature type="region of interest" description="Disordered" evidence="1">
    <location>
        <begin position="191"/>
        <end position="221"/>
    </location>
</feature>
<evidence type="ECO:0000256" key="1">
    <source>
        <dbReference type="SAM" id="MobiDB-lite"/>
    </source>
</evidence>
<evidence type="ECO:0000313" key="3">
    <source>
        <dbReference type="WBParaSite" id="Pan_g2754.t1"/>
    </source>
</evidence>
<sequence>MPVYANNVVITSAIGVSIYTRMPRRISVSSVKQTDNYSAPSSPSLCVTSDVWVPNCDATPFIPKLYHSSDYSTPSTSSSPLYISDHEYSTTSSAWVPNGNATPFVPKMSSDLHDLPAITANDQADISVGPSWHSTFKTSNIWVPNANATPFVSNNCESLNDSTLDELSGSSIKSLSSDDFVVTSSTWEPNINASPYVPKNDKSSNGSTTPTPLSSALDTPVQQPNRASNIWVPNSNATPFVPCSGAGMRNPPGEINSGDIPGDFPGDMRGISPGTNFWVFLVLNVTVSYY</sequence>
<organism evidence="2 3">
    <name type="scientific">Panagrellus redivivus</name>
    <name type="common">Microworm</name>
    <dbReference type="NCBI Taxonomy" id="6233"/>
    <lineage>
        <taxon>Eukaryota</taxon>
        <taxon>Metazoa</taxon>
        <taxon>Ecdysozoa</taxon>
        <taxon>Nematoda</taxon>
        <taxon>Chromadorea</taxon>
        <taxon>Rhabditida</taxon>
        <taxon>Tylenchina</taxon>
        <taxon>Panagrolaimomorpha</taxon>
        <taxon>Panagrolaimoidea</taxon>
        <taxon>Panagrolaimidae</taxon>
        <taxon>Panagrellus</taxon>
    </lineage>
</organism>
<accession>A0A7E4VS75</accession>
<dbReference type="WBParaSite" id="Pan_g2754.t1">
    <property type="protein sequence ID" value="Pan_g2754.t1"/>
    <property type="gene ID" value="Pan_g2754"/>
</dbReference>
<proteinExistence type="predicted"/>
<reference evidence="3" key="2">
    <citation type="submission" date="2020-10" db="UniProtKB">
        <authorList>
            <consortium name="WormBaseParasite"/>
        </authorList>
    </citation>
    <scope>IDENTIFICATION</scope>
</reference>
<protein>
    <submittedName>
        <fullName evidence="3">Ovule protein</fullName>
    </submittedName>
</protein>
<name>A0A7E4VS75_PANRE</name>
<keyword evidence="2" id="KW-1185">Reference proteome</keyword>
<dbReference type="AlphaFoldDB" id="A0A7E4VS75"/>
<reference evidence="2" key="1">
    <citation type="journal article" date="2013" name="Genetics">
        <title>The draft genome and transcriptome of Panagrellus redivivus are shaped by the harsh demands of a free-living lifestyle.</title>
        <authorList>
            <person name="Srinivasan J."/>
            <person name="Dillman A.R."/>
            <person name="Macchietto M.G."/>
            <person name="Heikkinen L."/>
            <person name="Lakso M."/>
            <person name="Fracchia K.M."/>
            <person name="Antoshechkin I."/>
            <person name="Mortazavi A."/>
            <person name="Wong G."/>
            <person name="Sternberg P.W."/>
        </authorList>
    </citation>
    <scope>NUCLEOTIDE SEQUENCE [LARGE SCALE GENOMIC DNA]</scope>
    <source>
        <strain evidence="2">MT8872</strain>
    </source>
</reference>
<evidence type="ECO:0000313" key="2">
    <source>
        <dbReference type="Proteomes" id="UP000492821"/>
    </source>
</evidence>